<organism evidence="2 3">
    <name type="scientific">Muraenolepis orangiensis</name>
    <name type="common">Patagonian moray cod</name>
    <dbReference type="NCBI Taxonomy" id="630683"/>
    <lineage>
        <taxon>Eukaryota</taxon>
        <taxon>Metazoa</taxon>
        <taxon>Chordata</taxon>
        <taxon>Craniata</taxon>
        <taxon>Vertebrata</taxon>
        <taxon>Euteleostomi</taxon>
        <taxon>Actinopterygii</taxon>
        <taxon>Neopterygii</taxon>
        <taxon>Teleostei</taxon>
        <taxon>Neoteleostei</taxon>
        <taxon>Acanthomorphata</taxon>
        <taxon>Zeiogadaria</taxon>
        <taxon>Gadariae</taxon>
        <taxon>Gadiformes</taxon>
        <taxon>Muraenolepidoidei</taxon>
        <taxon>Muraenolepididae</taxon>
        <taxon>Muraenolepis</taxon>
    </lineage>
</organism>
<accession>A0A9Q0I5I0</accession>
<evidence type="ECO:0000256" key="1">
    <source>
        <dbReference type="SAM" id="MobiDB-lite"/>
    </source>
</evidence>
<dbReference type="EMBL" id="JANIIK010000119">
    <property type="protein sequence ID" value="KAJ3584366.1"/>
    <property type="molecule type" value="Genomic_DNA"/>
</dbReference>
<comment type="caution">
    <text evidence="2">The sequence shown here is derived from an EMBL/GenBank/DDBJ whole genome shotgun (WGS) entry which is preliminary data.</text>
</comment>
<protein>
    <submittedName>
        <fullName evidence="2">Uncharacterized protein</fullName>
    </submittedName>
</protein>
<sequence>MFDPIRWFPLSSTVTRCRELGTSPRYLGRRARRVLRPHSGHRSPPTGPGPPPASRPVVRTPTAVQGVKPSCGSGVQGPDPRA</sequence>
<feature type="compositionally biased region" description="Pro residues" evidence="1">
    <location>
        <begin position="45"/>
        <end position="54"/>
    </location>
</feature>
<dbReference type="AlphaFoldDB" id="A0A9Q0I5I0"/>
<feature type="region of interest" description="Disordered" evidence="1">
    <location>
        <begin position="28"/>
        <end position="82"/>
    </location>
</feature>
<gene>
    <name evidence="2" type="ORF">NHX12_014861</name>
</gene>
<evidence type="ECO:0000313" key="2">
    <source>
        <dbReference type="EMBL" id="KAJ3584366.1"/>
    </source>
</evidence>
<keyword evidence="3" id="KW-1185">Reference proteome</keyword>
<evidence type="ECO:0000313" key="3">
    <source>
        <dbReference type="Proteomes" id="UP001148018"/>
    </source>
</evidence>
<proteinExistence type="predicted"/>
<name>A0A9Q0I5I0_9TELE</name>
<reference evidence="2" key="1">
    <citation type="submission" date="2022-07" db="EMBL/GenBank/DDBJ databases">
        <title>Chromosome-level genome of Muraenolepis orangiensis.</title>
        <authorList>
            <person name="Kim J."/>
        </authorList>
    </citation>
    <scope>NUCLEOTIDE SEQUENCE</scope>
    <source>
        <strain evidence="2">KU_S4_2022</strain>
        <tissue evidence="2">Muscle</tissue>
    </source>
</reference>
<dbReference type="Proteomes" id="UP001148018">
    <property type="component" value="Unassembled WGS sequence"/>
</dbReference>
<feature type="compositionally biased region" description="Basic residues" evidence="1">
    <location>
        <begin position="28"/>
        <end position="41"/>
    </location>
</feature>